<gene>
    <name evidence="1" type="ORF">KCU98_g150</name>
</gene>
<feature type="non-terminal residue" evidence="1">
    <location>
        <position position="78"/>
    </location>
</feature>
<name>A0A9P8K0N1_AURME</name>
<evidence type="ECO:0000313" key="1">
    <source>
        <dbReference type="EMBL" id="KAG9991809.1"/>
    </source>
</evidence>
<accession>A0A9P8K0N1</accession>
<comment type="caution">
    <text evidence="1">The sequence shown here is derived from an EMBL/GenBank/DDBJ whole genome shotgun (WGS) entry which is preliminary data.</text>
</comment>
<protein>
    <submittedName>
        <fullName evidence="1">Uncharacterized protein</fullName>
    </submittedName>
</protein>
<dbReference type="EMBL" id="JAHFXS010000001">
    <property type="protein sequence ID" value="KAG9991809.1"/>
    <property type="molecule type" value="Genomic_DNA"/>
</dbReference>
<dbReference type="Proteomes" id="UP000729357">
    <property type="component" value="Unassembled WGS sequence"/>
</dbReference>
<dbReference type="AlphaFoldDB" id="A0A9P8K0N1"/>
<organism evidence="1 2">
    <name type="scientific">Aureobasidium melanogenum</name>
    <name type="common">Aureobasidium pullulans var. melanogenum</name>
    <dbReference type="NCBI Taxonomy" id="46634"/>
    <lineage>
        <taxon>Eukaryota</taxon>
        <taxon>Fungi</taxon>
        <taxon>Dikarya</taxon>
        <taxon>Ascomycota</taxon>
        <taxon>Pezizomycotina</taxon>
        <taxon>Dothideomycetes</taxon>
        <taxon>Dothideomycetidae</taxon>
        <taxon>Dothideales</taxon>
        <taxon>Saccotheciaceae</taxon>
        <taxon>Aureobasidium</taxon>
    </lineage>
</organism>
<sequence>MFTIEEERKVRIPAVYLHLAQATAVQKVPDLGSSTGHVTCEAVGHAWLCRMGEDDQQLMSETVNCYWGKFKISEVILS</sequence>
<reference evidence="1" key="1">
    <citation type="journal article" date="2021" name="J Fungi (Basel)">
        <title>Virulence traits and population genomics of the black yeast Aureobasidium melanogenum.</title>
        <authorList>
            <person name="Cernosa A."/>
            <person name="Sun X."/>
            <person name="Gostincar C."/>
            <person name="Fang C."/>
            <person name="Gunde-Cimerman N."/>
            <person name="Song Z."/>
        </authorList>
    </citation>
    <scope>NUCLEOTIDE SEQUENCE</scope>
    <source>
        <strain evidence="1">EXF-9298</strain>
    </source>
</reference>
<evidence type="ECO:0000313" key="2">
    <source>
        <dbReference type="Proteomes" id="UP000729357"/>
    </source>
</evidence>
<keyword evidence="2" id="KW-1185">Reference proteome</keyword>
<reference evidence="1" key="2">
    <citation type="submission" date="2021-08" db="EMBL/GenBank/DDBJ databases">
        <authorList>
            <person name="Gostincar C."/>
            <person name="Sun X."/>
            <person name="Song Z."/>
            <person name="Gunde-Cimerman N."/>
        </authorList>
    </citation>
    <scope>NUCLEOTIDE SEQUENCE</scope>
    <source>
        <strain evidence="1">EXF-9298</strain>
    </source>
</reference>
<proteinExistence type="predicted"/>